<accession>A0A9D3UHQ8</accession>
<dbReference type="Proteomes" id="UP000828251">
    <property type="component" value="Unassembled WGS sequence"/>
</dbReference>
<proteinExistence type="predicted"/>
<evidence type="ECO:0000313" key="2">
    <source>
        <dbReference type="Proteomes" id="UP000828251"/>
    </source>
</evidence>
<evidence type="ECO:0008006" key="3">
    <source>
        <dbReference type="Google" id="ProtNLM"/>
    </source>
</evidence>
<reference evidence="1 2" key="1">
    <citation type="journal article" date="2021" name="Plant Biotechnol. J.">
        <title>Multi-omics assisted identification of the key and species-specific regulatory components of drought-tolerant mechanisms in Gossypium stocksii.</title>
        <authorList>
            <person name="Yu D."/>
            <person name="Ke L."/>
            <person name="Zhang D."/>
            <person name="Wu Y."/>
            <person name="Sun Y."/>
            <person name="Mei J."/>
            <person name="Sun J."/>
            <person name="Sun Y."/>
        </authorList>
    </citation>
    <scope>NUCLEOTIDE SEQUENCE [LARGE SCALE GENOMIC DNA]</scope>
    <source>
        <strain evidence="2">cv. E1</strain>
        <tissue evidence="1">Leaf</tissue>
    </source>
</reference>
<name>A0A9D3UHQ8_9ROSI</name>
<organism evidence="1 2">
    <name type="scientific">Gossypium stocksii</name>
    <dbReference type="NCBI Taxonomy" id="47602"/>
    <lineage>
        <taxon>Eukaryota</taxon>
        <taxon>Viridiplantae</taxon>
        <taxon>Streptophyta</taxon>
        <taxon>Embryophyta</taxon>
        <taxon>Tracheophyta</taxon>
        <taxon>Spermatophyta</taxon>
        <taxon>Magnoliopsida</taxon>
        <taxon>eudicotyledons</taxon>
        <taxon>Gunneridae</taxon>
        <taxon>Pentapetalae</taxon>
        <taxon>rosids</taxon>
        <taxon>malvids</taxon>
        <taxon>Malvales</taxon>
        <taxon>Malvaceae</taxon>
        <taxon>Malvoideae</taxon>
        <taxon>Gossypium</taxon>
    </lineage>
</organism>
<keyword evidence="2" id="KW-1185">Reference proteome</keyword>
<dbReference type="PANTHER" id="PTHR31973">
    <property type="entry name" value="POLYPROTEIN, PUTATIVE-RELATED"/>
    <property type="match status" value="1"/>
</dbReference>
<gene>
    <name evidence="1" type="ORF">J1N35_036210</name>
</gene>
<dbReference type="AlphaFoldDB" id="A0A9D3UHQ8"/>
<dbReference type="PANTHER" id="PTHR31973:SF195">
    <property type="entry name" value="MUDR FAMILY TRANSPOSASE"/>
    <property type="match status" value="1"/>
</dbReference>
<protein>
    <recommendedName>
        <fullName evidence="3">MULE transposase domain-containing protein</fullName>
    </recommendedName>
</protein>
<dbReference type="EMBL" id="JAIQCV010000011">
    <property type="protein sequence ID" value="KAH1045426.1"/>
    <property type="molecule type" value="Genomic_DNA"/>
</dbReference>
<evidence type="ECO:0000313" key="1">
    <source>
        <dbReference type="EMBL" id="KAH1045426.1"/>
    </source>
</evidence>
<comment type="caution">
    <text evidence="1">The sequence shown here is derived from an EMBL/GenBank/DDBJ whole genome shotgun (WGS) entry which is preliminary data.</text>
</comment>
<sequence length="731" mass="83730">MELVDDEDVETMVALYCQSNQNAPIHLFAELAVVESTEDPTPLGEEELCMVVPISYVGSQSTTHGIDIDINVVPETDTVGNDLYQSSDPSDYEVDIDSDPDVDDVPNDIDDEGVNEDENINASSVGNQIRRIVIHNNPGAHMSLIDPDAAHAAEFPEYPEIVPAHQMTVFSDPEELFVGQRFESKEECVFAIKRYSMNISVDYKVVESKPTLYIGECWKSKSQMWEIRKFVKPHTCTSTRMTEDHRKLDSKTICTYIMPMVEDMQTIKVLVLIAEMQARFQYRVSYRKAWIAKQMAMEQLYGNFDASYNELQGWIAAIREYIPGTVIELQTRPSYGPDEEQQPDGNRNVLPIAFAIVDKENMESWEFFLTNLRRRSGVPWRSVYCIRHIAANFHRDYKNAEWKRQVVKMAYELEPHIFLQRMTRLENDMEGQTNTSFQQWLGSMEPWQWAQSFDEGFRYGQMTTNLVEGINAIFLKMRHLPISSVFSATFYRLATLMPRMGQRQVNQIEAGHVFVEHVRDAMAANHRMARSINVEVYSQCNETFCVTETINRRPACAKVLLNVDQFIDEVYTLERTLRVRENEFPVLPDLSTWEVPRTMFELIPDKGLRRNPRGRPQSSRIRNEMDIRKKSDGKLCGVCRLAGHNRSKCPLRNYQTGQSARRSRCGRLRRSTFSSSIYRGVENVSIAIDELEPGGVENCAGYGPEGIENVDGYDSGGAEYGGGYELEGVEY</sequence>
<dbReference type="OrthoDB" id="1938144at2759"/>